<protein>
    <submittedName>
        <fullName evidence="1">DUF1365 family protein</fullName>
    </submittedName>
</protein>
<dbReference type="InterPro" id="IPR010775">
    <property type="entry name" value="DUF1365"/>
</dbReference>
<dbReference type="Pfam" id="PF07103">
    <property type="entry name" value="DUF1365"/>
    <property type="match status" value="1"/>
</dbReference>
<dbReference type="EMBL" id="JBEPSM010000004">
    <property type="protein sequence ID" value="MET4636083.1"/>
    <property type="molecule type" value="Genomic_DNA"/>
</dbReference>
<accession>A0ABV2R4N8</accession>
<organism evidence="1 2">
    <name type="scientific">Kaistia defluvii</name>
    <dbReference type="NCBI Taxonomy" id="410841"/>
    <lineage>
        <taxon>Bacteria</taxon>
        <taxon>Pseudomonadati</taxon>
        <taxon>Pseudomonadota</taxon>
        <taxon>Alphaproteobacteria</taxon>
        <taxon>Hyphomicrobiales</taxon>
        <taxon>Kaistiaceae</taxon>
        <taxon>Kaistia</taxon>
    </lineage>
</organism>
<dbReference type="PANTHER" id="PTHR33973:SF4">
    <property type="entry name" value="OS07G0153300 PROTEIN"/>
    <property type="match status" value="1"/>
</dbReference>
<dbReference type="Proteomes" id="UP001549321">
    <property type="component" value="Unassembled WGS sequence"/>
</dbReference>
<sequence>MSGHSALYLGDVMHARFRPRRHKLHYRVFSLLLDLDELATFSATSRLFGYNRRAVLSFWDKDHGDGETGGLRAWVEARLVEAGCFEAGMSLRVLCYPRILGYVFNPLTVYFCYAPDGTLRAILYEVCNTFGERHTYVIAVSGDEPGPIRHGCPKELYVSPFLPMACFYRFHIEPPGEAILVRIDESDADGPLLVASFAGTRQPMTDRSLLGALLRYPLMTLKVTAGIHWEALRLWWKGVPIHRHQAADRPVASTIVTTRFEDATAHEPR</sequence>
<dbReference type="PANTHER" id="PTHR33973">
    <property type="entry name" value="OS07G0153300 PROTEIN"/>
    <property type="match status" value="1"/>
</dbReference>
<reference evidence="1 2" key="1">
    <citation type="submission" date="2024-06" db="EMBL/GenBank/DDBJ databases">
        <title>Sorghum-associated microbial communities from plants grown in Nebraska, USA.</title>
        <authorList>
            <person name="Schachtman D."/>
        </authorList>
    </citation>
    <scope>NUCLEOTIDE SEQUENCE [LARGE SCALE GENOMIC DNA]</scope>
    <source>
        <strain evidence="1 2">3207</strain>
    </source>
</reference>
<name>A0ABV2R4N8_9HYPH</name>
<dbReference type="RefSeq" id="WP_354553635.1">
    <property type="nucleotide sequence ID" value="NZ_JBEPSM010000004.1"/>
</dbReference>
<evidence type="ECO:0000313" key="1">
    <source>
        <dbReference type="EMBL" id="MET4636083.1"/>
    </source>
</evidence>
<keyword evidence="2" id="KW-1185">Reference proteome</keyword>
<comment type="caution">
    <text evidence="1">The sequence shown here is derived from an EMBL/GenBank/DDBJ whole genome shotgun (WGS) entry which is preliminary data.</text>
</comment>
<gene>
    <name evidence="1" type="ORF">ABIE08_004041</name>
</gene>
<evidence type="ECO:0000313" key="2">
    <source>
        <dbReference type="Proteomes" id="UP001549321"/>
    </source>
</evidence>
<proteinExistence type="predicted"/>